<gene>
    <name evidence="3" type="ORF">PMIN01_12131</name>
</gene>
<keyword evidence="4" id="KW-1185">Reference proteome</keyword>
<dbReference type="InterPro" id="IPR029058">
    <property type="entry name" value="AB_hydrolase_fold"/>
</dbReference>
<accession>A0A9P6G806</accession>
<evidence type="ECO:0000313" key="3">
    <source>
        <dbReference type="EMBL" id="KAF9730198.1"/>
    </source>
</evidence>
<dbReference type="PANTHER" id="PTHR48081:SF8">
    <property type="entry name" value="ALPHA_BETA HYDROLASE FOLD-3 DOMAIN-CONTAINING PROTEIN-RELATED"/>
    <property type="match status" value="1"/>
</dbReference>
<evidence type="ECO:0000259" key="2">
    <source>
        <dbReference type="Pfam" id="PF07859"/>
    </source>
</evidence>
<proteinExistence type="predicted"/>
<reference evidence="3" key="1">
    <citation type="journal article" date="2020" name="Mol. Plant Microbe Interact.">
        <title>Genome Sequence of the Biocontrol Agent Coniothyrium minitans strain Conio (IMI 134523).</title>
        <authorList>
            <person name="Patel D."/>
            <person name="Shittu T.A."/>
            <person name="Baroncelli R."/>
            <person name="Muthumeenakshi S."/>
            <person name="Osborne T.H."/>
            <person name="Janganan T.K."/>
            <person name="Sreenivasaprasad S."/>
        </authorList>
    </citation>
    <scope>NUCLEOTIDE SEQUENCE</scope>
    <source>
        <strain evidence="3">Conio</strain>
    </source>
</reference>
<keyword evidence="1" id="KW-0378">Hydrolase</keyword>
<sequence>MPLQYDPEWHALAGPTLEASKEILPVNDVPTRRTRYEKPYEGIVPTVPDDIEMKVLGISASDGHEIAIYCLSKKRDDSPAKLEPAVLHMHGGGFISVRAHHAVSSLVPFVSQSGVRIFTIDYRRAPEYPFPTPLEDCWSGLLYLQSNAEILGIDTSRIAVWGESAGGALAASLTLLARERGFSPPLAKQILMYPMIDDRTVTDHTGGLDAISINDVITAWTAYLGKAYGTDNLPSYASPGRVSDVKGLPPLYLDVGQLDLFLHEDIAYAQKFLSSGIQAELHVYPGVIHAFQRWSPNSQVVKQAFTNRLRAITSL</sequence>
<feature type="domain" description="Alpha/beta hydrolase fold-3" evidence="2">
    <location>
        <begin position="86"/>
        <end position="292"/>
    </location>
</feature>
<dbReference type="GO" id="GO:0016787">
    <property type="term" value="F:hydrolase activity"/>
    <property type="evidence" value="ECO:0007669"/>
    <property type="project" value="UniProtKB-KW"/>
</dbReference>
<dbReference type="PANTHER" id="PTHR48081">
    <property type="entry name" value="AB HYDROLASE SUPERFAMILY PROTEIN C4A8.06C"/>
    <property type="match status" value="1"/>
</dbReference>
<organism evidence="3 4">
    <name type="scientific">Paraphaeosphaeria minitans</name>
    <dbReference type="NCBI Taxonomy" id="565426"/>
    <lineage>
        <taxon>Eukaryota</taxon>
        <taxon>Fungi</taxon>
        <taxon>Dikarya</taxon>
        <taxon>Ascomycota</taxon>
        <taxon>Pezizomycotina</taxon>
        <taxon>Dothideomycetes</taxon>
        <taxon>Pleosporomycetidae</taxon>
        <taxon>Pleosporales</taxon>
        <taxon>Massarineae</taxon>
        <taxon>Didymosphaeriaceae</taxon>
        <taxon>Paraphaeosphaeria</taxon>
    </lineage>
</organism>
<evidence type="ECO:0000313" key="4">
    <source>
        <dbReference type="Proteomes" id="UP000756921"/>
    </source>
</evidence>
<protein>
    <recommendedName>
        <fullName evidence="2">Alpha/beta hydrolase fold-3 domain-containing protein</fullName>
    </recommendedName>
</protein>
<dbReference type="AlphaFoldDB" id="A0A9P6G806"/>
<dbReference type="EMBL" id="WJXW01000015">
    <property type="protein sequence ID" value="KAF9730198.1"/>
    <property type="molecule type" value="Genomic_DNA"/>
</dbReference>
<dbReference type="InterPro" id="IPR050300">
    <property type="entry name" value="GDXG_lipolytic_enzyme"/>
</dbReference>
<dbReference type="Gene3D" id="3.40.50.1820">
    <property type="entry name" value="alpha/beta hydrolase"/>
    <property type="match status" value="1"/>
</dbReference>
<evidence type="ECO:0000256" key="1">
    <source>
        <dbReference type="ARBA" id="ARBA00022801"/>
    </source>
</evidence>
<dbReference type="InterPro" id="IPR013094">
    <property type="entry name" value="AB_hydrolase_3"/>
</dbReference>
<dbReference type="Pfam" id="PF07859">
    <property type="entry name" value="Abhydrolase_3"/>
    <property type="match status" value="1"/>
</dbReference>
<name>A0A9P6G806_9PLEO</name>
<dbReference type="OrthoDB" id="433474at2759"/>
<dbReference type="Proteomes" id="UP000756921">
    <property type="component" value="Unassembled WGS sequence"/>
</dbReference>
<comment type="caution">
    <text evidence="3">The sequence shown here is derived from an EMBL/GenBank/DDBJ whole genome shotgun (WGS) entry which is preliminary data.</text>
</comment>
<dbReference type="SUPFAM" id="SSF53474">
    <property type="entry name" value="alpha/beta-Hydrolases"/>
    <property type="match status" value="1"/>
</dbReference>